<evidence type="ECO:0000313" key="4">
    <source>
        <dbReference type="Proteomes" id="UP000076837"/>
    </source>
</evidence>
<name>A0A163LFG2_DIDRA</name>
<evidence type="ECO:0000313" key="3">
    <source>
        <dbReference type="EMBL" id="KZM27754.1"/>
    </source>
</evidence>
<evidence type="ECO:0000256" key="1">
    <source>
        <dbReference type="ARBA" id="ARBA00022786"/>
    </source>
</evidence>
<organism evidence="3 4">
    <name type="scientific">Didymella rabiei</name>
    <name type="common">Chickpea ascochyta blight fungus</name>
    <name type="synonym">Mycosphaerella rabiei</name>
    <dbReference type="NCBI Taxonomy" id="5454"/>
    <lineage>
        <taxon>Eukaryota</taxon>
        <taxon>Fungi</taxon>
        <taxon>Dikarya</taxon>
        <taxon>Ascomycota</taxon>
        <taxon>Pezizomycotina</taxon>
        <taxon>Dothideomycetes</taxon>
        <taxon>Pleosporomycetidae</taxon>
        <taxon>Pleosporales</taxon>
        <taxon>Pleosporineae</taxon>
        <taxon>Didymellaceae</taxon>
        <taxon>Ascochyta</taxon>
    </lineage>
</organism>
<accession>A0A163LFG2</accession>
<dbReference type="InterPro" id="IPR050113">
    <property type="entry name" value="Ub_conjugating_enzyme"/>
</dbReference>
<sequence>MASSSSAAAGLLSRQLKQMQNDKSISGISCGLVDSNVFEWEVMLMIDDDTKFYGGGFFRARLNFPSEYPLLPPKMRFETPIFHPNSKFFLRQTFRALPSDPPPVYQNGEVCISILHPPEEDKYGYESAAERWSPVQTPETILLSVISMLSSPNDESPANVEAAALWRENTPEFKKRVRKCVRDSLEFE</sequence>
<dbReference type="InterPro" id="IPR016135">
    <property type="entry name" value="UBQ-conjugating_enzyme/RWD"/>
</dbReference>
<evidence type="ECO:0000259" key="2">
    <source>
        <dbReference type="PROSITE" id="PS50127"/>
    </source>
</evidence>
<dbReference type="SMART" id="SM00212">
    <property type="entry name" value="UBCc"/>
    <property type="match status" value="1"/>
</dbReference>
<dbReference type="Pfam" id="PF00179">
    <property type="entry name" value="UQ_con"/>
    <property type="match status" value="2"/>
</dbReference>
<dbReference type="InterPro" id="IPR000608">
    <property type="entry name" value="UBC"/>
</dbReference>
<reference evidence="3 4" key="1">
    <citation type="journal article" date="2016" name="Sci. Rep.">
        <title>Draft genome sequencing and secretome analysis of fungal phytopathogen Ascochyta rabiei provides insight into the necrotrophic effector repertoire.</title>
        <authorList>
            <person name="Verma S."/>
            <person name="Gazara R.K."/>
            <person name="Nizam S."/>
            <person name="Parween S."/>
            <person name="Chattopadhyay D."/>
            <person name="Verma P.K."/>
        </authorList>
    </citation>
    <scope>NUCLEOTIDE SEQUENCE [LARGE SCALE GENOMIC DNA]</scope>
    <source>
        <strain evidence="3 4">ArDII</strain>
    </source>
</reference>
<keyword evidence="1" id="KW-0833">Ubl conjugation pathway</keyword>
<comment type="caution">
    <text evidence="3">The sequence shown here is derived from an EMBL/GenBank/DDBJ whole genome shotgun (WGS) entry which is preliminary data.</text>
</comment>
<dbReference type="GO" id="GO:0016874">
    <property type="term" value="F:ligase activity"/>
    <property type="evidence" value="ECO:0007669"/>
    <property type="project" value="UniProtKB-KW"/>
</dbReference>
<dbReference type="Gene3D" id="3.10.110.10">
    <property type="entry name" value="Ubiquitin Conjugating Enzyme"/>
    <property type="match status" value="1"/>
</dbReference>
<dbReference type="PANTHER" id="PTHR24067">
    <property type="entry name" value="UBIQUITIN-CONJUGATING ENZYME E2"/>
    <property type="match status" value="1"/>
</dbReference>
<keyword evidence="4" id="KW-1185">Reference proteome</keyword>
<proteinExistence type="predicted"/>
<dbReference type="EMBL" id="JYNV01000059">
    <property type="protein sequence ID" value="KZM27754.1"/>
    <property type="molecule type" value="Genomic_DNA"/>
</dbReference>
<dbReference type="STRING" id="5454.A0A163LFG2"/>
<keyword evidence="3" id="KW-0436">Ligase</keyword>
<protein>
    <submittedName>
        <fullName evidence="3">Acid-amino acid ligase</fullName>
    </submittedName>
</protein>
<feature type="domain" description="UBC core" evidence="2">
    <location>
        <begin position="7"/>
        <end position="186"/>
    </location>
</feature>
<dbReference type="AlphaFoldDB" id="A0A163LFG2"/>
<dbReference type="SUPFAM" id="SSF54495">
    <property type="entry name" value="UBC-like"/>
    <property type="match status" value="1"/>
</dbReference>
<dbReference type="CDD" id="cd23795">
    <property type="entry name" value="UBCc_UBE2G1"/>
    <property type="match status" value="1"/>
</dbReference>
<dbReference type="Proteomes" id="UP000076837">
    <property type="component" value="Unassembled WGS sequence"/>
</dbReference>
<gene>
    <name evidence="3" type="ORF">ST47_g1096</name>
</gene>
<dbReference type="PROSITE" id="PS50127">
    <property type="entry name" value="UBC_2"/>
    <property type="match status" value="1"/>
</dbReference>